<evidence type="ECO:0000256" key="5">
    <source>
        <dbReference type="ARBA" id="ARBA00023136"/>
    </source>
</evidence>
<evidence type="ECO:0000256" key="4">
    <source>
        <dbReference type="ARBA" id="ARBA00022989"/>
    </source>
</evidence>
<dbReference type="Pfam" id="PF09678">
    <property type="entry name" value="Caa3_CtaG"/>
    <property type="match status" value="1"/>
</dbReference>
<keyword evidence="5 6" id="KW-0472">Membrane</keyword>
<dbReference type="InterPro" id="IPR019108">
    <property type="entry name" value="Caa3_assmbl_CtaG-rel"/>
</dbReference>
<feature type="transmembrane region" description="Helical" evidence="6">
    <location>
        <begin position="263"/>
        <end position="282"/>
    </location>
</feature>
<sequence length="301" mass="33719">MLGLQYFSFTDLWNPWQMMLTIAIGAVYLLLTGPKRSWFANSERVTVGKKSLFLLGIAVYYFANGGPMNLLGHLMFSAHMTAMSLAYLVAPPLILLGIPGWMIRPLLTNKVTGGIVKALTNPLISVVAFNMLFSFYHLPLIHDYVMTHYTIHSIFFIVLLVTAFMMWWPIVTPAPEVNGLSELKKMGYIFANGVLITPACALIIFASTPVFATYNDPQMWAQAMGYCVPANSQLLLENFSGPEFFALLDPQEDQQLGGVIMKILQEITYGAALAYIFFNWYIRERAKDDQDPDPILPNPIA</sequence>
<dbReference type="RefSeq" id="WP_139602703.1">
    <property type="nucleotide sequence ID" value="NZ_VDCQ01000015.1"/>
</dbReference>
<dbReference type="NCBIfam" id="TIGR02737">
    <property type="entry name" value="caa3_CtaG"/>
    <property type="match status" value="1"/>
</dbReference>
<comment type="caution">
    <text evidence="7">The sequence shown here is derived from an EMBL/GenBank/DDBJ whole genome shotgun (WGS) entry which is preliminary data.</text>
</comment>
<dbReference type="Proteomes" id="UP000307943">
    <property type="component" value="Unassembled WGS sequence"/>
</dbReference>
<gene>
    <name evidence="7" type="primary">ctaG</name>
    <name evidence="7" type="ORF">FE784_13375</name>
</gene>
<evidence type="ECO:0000313" key="7">
    <source>
        <dbReference type="EMBL" id="TNJ65903.1"/>
    </source>
</evidence>
<proteinExistence type="predicted"/>
<accession>A0A5C4TA28</accession>
<keyword evidence="2" id="KW-1003">Cell membrane</keyword>
<feature type="transmembrane region" description="Helical" evidence="6">
    <location>
        <begin position="189"/>
        <end position="212"/>
    </location>
</feature>
<dbReference type="EMBL" id="VDCQ01000015">
    <property type="protein sequence ID" value="TNJ65903.1"/>
    <property type="molecule type" value="Genomic_DNA"/>
</dbReference>
<evidence type="ECO:0000256" key="6">
    <source>
        <dbReference type="SAM" id="Phobius"/>
    </source>
</evidence>
<reference evidence="7 8" key="1">
    <citation type="submission" date="2019-05" db="EMBL/GenBank/DDBJ databases">
        <title>We sequenced the genome of Paenibacillus hemerocallicola KCTC 33185 for further insight into its adaptation and study the phylogeny of Paenibacillus.</title>
        <authorList>
            <person name="Narsing Rao M.P."/>
        </authorList>
    </citation>
    <scope>NUCLEOTIDE SEQUENCE [LARGE SCALE GENOMIC DNA]</scope>
    <source>
        <strain evidence="7 8">KCTC 33185</strain>
    </source>
</reference>
<comment type="subcellular location">
    <subcellularLocation>
        <location evidence="1">Cell membrane</location>
        <topology evidence="1">Multi-pass membrane protein</topology>
    </subcellularLocation>
</comment>
<dbReference type="OrthoDB" id="128422at2"/>
<feature type="transmembrane region" description="Helical" evidence="6">
    <location>
        <begin position="12"/>
        <end position="31"/>
    </location>
</feature>
<name>A0A5C4TA28_9BACL</name>
<dbReference type="InterPro" id="IPR014108">
    <property type="entry name" value="Caa3-assmbl_CtaG"/>
</dbReference>
<feature type="transmembrane region" description="Helical" evidence="6">
    <location>
        <begin position="115"/>
        <end position="137"/>
    </location>
</feature>
<keyword evidence="8" id="KW-1185">Reference proteome</keyword>
<keyword evidence="4 6" id="KW-1133">Transmembrane helix</keyword>
<keyword evidence="3 6" id="KW-0812">Transmembrane</keyword>
<dbReference type="GO" id="GO:0005886">
    <property type="term" value="C:plasma membrane"/>
    <property type="evidence" value="ECO:0007669"/>
    <property type="project" value="UniProtKB-SubCell"/>
</dbReference>
<evidence type="ECO:0000256" key="2">
    <source>
        <dbReference type="ARBA" id="ARBA00022475"/>
    </source>
</evidence>
<evidence type="ECO:0000256" key="3">
    <source>
        <dbReference type="ARBA" id="ARBA00022692"/>
    </source>
</evidence>
<dbReference type="AlphaFoldDB" id="A0A5C4TA28"/>
<feature type="transmembrane region" description="Helical" evidence="6">
    <location>
        <begin position="52"/>
        <end position="76"/>
    </location>
</feature>
<evidence type="ECO:0000313" key="8">
    <source>
        <dbReference type="Proteomes" id="UP000307943"/>
    </source>
</evidence>
<feature type="transmembrane region" description="Helical" evidence="6">
    <location>
        <begin position="82"/>
        <end position="103"/>
    </location>
</feature>
<protein>
    <submittedName>
        <fullName evidence="7">Cytochrome c oxidase assembly factor CtaG</fullName>
    </submittedName>
</protein>
<evidence type="ECO:0000256" key="1">
    <source>
        <dbReference type="ARBA" id="ARBA00004651"/>
    </source>
</evidence>
<organism evidence="7 8">
    <name type="scientific">Paenibacillus hemerocallicola</name>
    <dbReference type="NCBI Taxonomy" id="1172614"/>
    <lineage>
        <taxon>Bacteria</taxon>
        <taxon>Bacillati</taxon>
        <taxon>Bacillota</taxon>
        <taxon>Bacilli</taxon>
        <taxon>Bacillales</taxon>
        <taxon>Paenibacillaceae</taxon>
        <taxon>Paenibacillus</taxon>
    </lineage>
</organism>
<feature type="transmembrane region" description="Helical" evidence="6">
    <location>
        <begin position="149"/>
        <end position="168"/>
    </location>
</feature>